<dbReference type="RefSeq" id="WP_090195383.1">
    <property type="nucleotide sequence ID" value="NZ_LT629785.1"/>
</dbReference>
<keyword evidence="3" id="KW-1185">Reference proteome</keyword>
<dbReference type="EMBL" id="LT629785">
    <property type="protein sequence ID" value="SDU19814.1"/>
    <property type="molecule type" value="Genomic_DNA"/>
</dbReference>
<dbReference type="Gene3D" id="3.40.50.1110">
    <property type="entry name" value="SGNH hydrolase"/>
    <property type="match status" value="1"/>
</dbReference>
<dbReference type="STRING" id="364197.SAMN05216296_2348"/>
<sequence length="244" mass="26549">MRRLASFGWWLLLVALLPILLPQALFTRRRAIRLSPASGPQAGIAGSFDGEPLRLLLVGESTVAGVGVGSQQEALAGQLAGQLAMRLQRPVAWQALGENGITASEAVERLLPQVAAEHFDLVLLVFGVNDTTHFSSRRRWQAALEALAQPFAAADCRVAFTSVPPMQHFSALPWLLRKMLGWRAYMLDSQLGEVAGQLSASHCRVTLEFTPAYMAHDGYHPSALGYRVWAEVLSGLLLGTLRRG</sequence>
<dbReference type="InterPro" id="IPR036514">
    <property type="entry name" value="SGNH_hydro_sf"/>
</dbReference>
<protein>
    <submittedName>
        <fullName evidence="2">Lysophospholipase L1</fullName>
    </submittedName>
</protein>
<accession>A0A1H2GJU4</accession>
<dbReference type="PANTHER" id="PTHR30383">
    <property type="entry name" value="THIOESTERASE 1/PROTEASE 1/LYSOPHOSPHOLIPASE L1"/>
    <property type="match status" value="1"/>
</dbReference>
<dbReference type="GO" id="GO:0004622">
    <property type="term" value="F:phosphatidylcholine lysophospholipase activity"/>
    <property type="evidence" value="ECO:0007669"/>
    <property type="project" value="TreeGrafter"/>
</dbReference>
<dbReference type="InterPro" id="IPR051532">
    <property type="entry name" value="Ester_Hydrolysis_Enzymes"/>
</dbReference>
<evidence type="ECO:0000313" key="3">
    <source>
        <dbReference type="Proteomes" id="UP000243232"/>
    </source>
</evidence>
<dbReference type="OrthoDB" id="9804395at2"/>
<gene>
    <name evidence="2" type="ORF">SAMN05216296_2348</name>
</gene>
<reference evidence="3" key="1">
    <citation type="submission" date="2016-10" db="EMBL/GenBank/DDBJ databases">
        <authorList>
            <person name="Varghese N."/>
            <person name="Submissions S."/>
        </authorList>
    </citation>
    <scope>NUCLEOTIDE SEQUENCE [LARGE SCALE GENOMIC DNA]</scope>
    <source>
        <strain evidence="3">DSM 17875</strain>
    </source>
</reference>
<organism evidence="2 3">
    <name type="scientific">Pseudomonas pohangensis</name>
    <dbReference type="NCBI Taxonomy" id="364197"/>
    <lineage>
        <taxon>Bacteria</taxon>
        <taxon>Pseudomonadati</taxon>
        <taxon>Pseudomonadota</taxon>
        <taxon>Gammaproteobacteria</taxon>
        <taxon>Pseudomonadales</taxon>
        <taxon>Pseudomonadaceae</taxon>
        <taxon>Pseudomonas</taxon>
    </lineage>
</organism>
<evidence type="ECO:0000313" key="2">
    <source>
        <dbReference type="EMBL" id="SDU19814.1"/>
    </source>
</evidence>
<dbReference type="InterPro" id="IPR013830">
    <property type="entry name" value="SGNH_hydro"/>
</dbReference>
<evidence type="ECO:0000259" key="1">
    <source>
        <dbReference type="Pfam" id="PF13472"/>
    </source>
</evidence>
<proteinExistence type="predicted"/>
<dbReference type="PANTHER" id="PTHR30383:SF24">
    <property type="entry name" value="THIOESTERASE 1_PROTEASE 1_LYSOPHOSPHOLIPASE L1"/>
    <property type="match status" value="1"/>
</dbReference>
<name>A0A1H2GJU4_9PSED</name>
<dbReference type="CDD" id="cd01836">
    <property type="entry name" value="FeeA_FeeB_like"/>
    <property type="match status" value="1"/>
</dbReference>
<dbReference type="Proteomes" id="UP000243232">
    <property type="component" value="Chromosome I"/>
</dbReference>
<dbReference type="AlphaFoldDB" id="A0A1H2GJU4"/>
<dbReference type="Pfam" id="PF13472">
    <property type="entry name" value="Lipase_GDSL_2"/>
    <property type="match status" value="1"/>
</dbReference>
<dbReference type="SUPFAM" id="SSF52266">
    <property type="entry name" value="SGNH hydrolase"/>
    <property type="match status" value="1"/>
</dbReference>
<feature type="domain" description="SGNH hydrolase-type esterase" evidence="1">
    <location>
        <begin position="58"/>
        <end position="228"/>
    </location>
</feature>